<accession>A0AAU9X167</accession>
<dbReference type="PANTHER" id="PTHR23346">
    <property type="entry name" value="TRANSLATIONAL ACTIVATOR GCN1-RELATED"/>
    <property type="match status" value="1"/>
</dbReference>
<feature type="compositionally biased region" description="Acidic residues" evidence="5">
    <location>
        <begin position="1685"/>
        <end position="1699"/>
    </location>
</feature>
<comment type="subcellular location">
    <subcellularLocation>
        <location evidence="1">Cytoplasm</location>
    </subcellularLocation>
</comment>
<dbReference type="Pfam" id="PF24492">
    <property type="entry name" value="HEAT_ECM29"/>
    <property type="match status" value="1"/>
</dbReference>
<keyword evidence="2" id="KW-0963">Cytoplasm</keyword>
<dbReference type="GO" id="GO:0005737">
    <property type="term" value="C:cytoplasm"/>
    <property type="evidence" value="ECO:0007669"/>
    <property type="project" value="UniProtKB-SubCell"/>
</dbReference>
<sequence>MATPASGKDELELLERVFLRVASAESDDQLEKTVKTFLCPLLLKVSSPHQEVKNKVMTILTHLNKRLKSRPQIQLPVDSLLSQYQDKTVPAFVINFDMIYLRMGFPRLTLAKQAELAPQLMKCIQDKPQPQQDCLLQLVLPVLGHLKVPDSIEGRQKMFQFTEKSVVSQILKDFLLDVLLMPYRWSASSQSSESNAAAEESDQSSNITPATPSSEAPPGLSLAAVKRVTGDIPLEPNKLEQIKLGILKFLAQDLFEPSEIICHFLVATGDTRHSVLDVGDHELKRISSSTDFENPMVVNKMLGIFQGTTPVAGTTNQAAQIPPDQKRSPAGIRLKQRIYPYLLRSRRAADQFPACLQIIFDSLFGKELNSKLRVYAVQFVHHICLWSSEKVMNMMGPVLLGGMTKLINEDKQDPNLKRLAYTAIGKLAKRLPQLFCKDVALIQRLFQALCQEESDSRLAVQEALSMMAPSYKKADATILALIESLILSYVEQETHQARLVAVQFANAVFPRTHVSSRYVCMLAVADVKDDVKEEARRGLRGARVADKTLKEVSGGTEGELPSFAEMVSFVAQKSLERLRSKNCYTAGTTALPFAPPVFSQVLLYLQKCMEYAAGVTEEDRIKNCILPSVAQYVEKLLADVIVEDFQSSAVGKYIELVKQALQSIGGSDLHAVALCCLLQVVSVVPNQLAGMFHGKLDWIKSFTFSSREDARQYAGQLLAVVTCTMGEESFTNVIKELSAALDSELFEMQLGSVGTLGFVIARHLYQEALKSAGKQNLVLEDMEVDDSGNVASVATKEELVTSSVEKLVKLLNSRNALISCSACHAIGEIGRNGPLPLPAGLEKMEQDVATGLSATDDHVSKLSVVEKLLDTLENSKENKVKEHAAHALGFLMVGDENFPHHEKLIDGLCEAAKIRQVEVQFTIGEALSCAGAGRTSQVALDPWVVEQLASTACDKTDEIMQELTEKIINKYATSPTPYVRQASCIWLLSLVKYSGNHKVVQAKLKEIQMVFMNMLAETDDLTQEVASKGLGLVYEHGDGESKKELVSLLVDTLTNGRRSVQHVTGGTKFSEGSGVSTYKELCSIASDLNQPDLVYKFMHLANQNALWNSRKGATFGFSSIAAHSREQLEPYLPKIVPKLFRYQYDPNMKIQQAMTSIWAALVPETKKTVDKYVNEILEDLKTSLESNIWRVRQSSCMALSDLLSGRSVEDVLDSLPKLWELCFRARDDIKESVRQAAEVACRTLSKVSIRVCDVNQGKLGETAIALVLPTLLHKGVANSADEVRSVSLSTIVKISKNAGALLKPHIPLLVIALLESLSGLEDQSMNYLSLQLHKSEDVQEKLEGARIAASKMSPMMETINMCVQYVDETVLPELVPRLSDLLRTGIGLGTKAGCASFVVSLAMQCPQELIPWAAKLLNALSSGLSDRSASVRKSYATAIGHLVKVAKDSTVEKILDKINKWYFEKEDEGLRLACGIALQAVSRYSPDVLKRHAAKALPAVFFAMHGKKATASSSSSSSDSLWEEIWLENTPGTEAGIRLYLDEIVSITCPALTSQAWATRAQAAVTISAVAQKLGSSLCQPNLGKLLSSLVSGLSGRTWTGKESLLSAVSCVCIKCRKSIQDSSPRVDPDIEEVLDSIFKECKKENPTYKRAALKCFGEIVQEYSIDRFQQLSELLFPIIAPEPKEEEEGEEENGDEEEKDKKVDQEFLVCSFECLGQAWPKNSTDSQDKHGERFCSILSAALTSNTWKVQVVVLAAIKLFIERMNWVNGTPDGSGEESIERITMLRNTLGQFVPPVCECLEVKKYAAVRLGSVEVLETMHSALQGHIRLSLLTEELKELILDSLKYVYSDKEPNIRDKALELKNKFLSLGSSGS</sequence>
<dbReference type="GO" id="GO:0043248">
    <property type="term" value="P:proteasome assembly"/>
    <property type="evidence" value="ECO:0007669"/>
    <property type="project" value="InterPro"/>
</dbReference>
<dbReference type="InterPro" id="IPR024372">
    <property type="entry name" value="Ecm29_N"/>
</dbReference>
<evidence type="ECO:0008006" key="11">
    <source>
        <dbReference type="Google" id="ProtNLM"/>
    </source>
</evidence>
<evidence type="ECO:0000256" key="2">
    <source>
        <dbReference type="ARBA" id="ARBA00022490"/>
    </source>
</evidence>
<feature type="compositionally biased region" description="Low complexity" evidence="5">
    <location>
        <begin position="192"/>
        <end position="206"/>
    </location>
</feature>
<reference evidence="9 10" key="1">
    <citation type="submission" date="2022-05" db="EMBL/GenBank/DDBJ databases">
        <authorList>
            <consortium name="Genoscope - CEA"/>
            <person name="William W."/>
        </authorList>
    </citation>
    <scope>NUCLEOTIDE SEQUENCE [LARGE SCALE GENOMIC DNA]</scope>
</reference>
<feature type="region of interest" description="Disordered" evidence="5">
    <location>
        <begin position="1683"/>
        <end position="1702"/>
    </location>
</feature>
<organism evidence="9 10">
    <name type="scientific">Pocillopora meandrina</name>
    <dbReference type="NCBI Taxonomy" id="46732"/>
    <lineage>
        <taxon>Eukaryota</taxon>
        <taxon>Metazoa</taxon>
        <taxon>Cnidaria</taxon>
        <taxon>Anthozoa</taxon>
        <taxon>Hexacorallia</taxon>
        <taxon>Scleractinia</taxon>
        <taxon>Astrocoeniina</taxon>
        <taxon>Pocilloporidae</taxon>
        <taxon>Pocillopora</taxon>
    </lineage>
</organism>
<feature type="domain" description="Proteasome component Ecm29 N-terminal" evidence="6">
    <location>
        <begin position="14"/>
        <end position="523"/>
    </location>
</feature>
<feature type="region of interest" description="Disordered" evidence="5">
    <location>
        <begin position="192"/>
        <end position="218"/>
    </location>
</feature>
<proteinExistence type="predicted"/>
<dbReference type="InterPro" id="IPR016024">
    <property type="entry name" value="ARM-type_fold"/>
</dbReference>
<dbReference type="InterPro" id="IPR011989">
    <property type="entry name" value="ARM-like"/>
</dbReference>
<evidence type="ECO:0000259" key="8">
    <source>
        <dbReference type="Pfam" id="PF24492"/>
    </source>
</evidence>
<keyword evidence="4" id="KW-0647">Proteasome</keyword>
<dbReference type="InterPro" id="IPR055443">
    <property type="entry name" value="HEAT_ECM29"/>
</dbReference>
<comment type="caution">
    <text evidence="9">The sequence shown here is derived from an EMBL/GenBank/DDBJ whole genome shotgun (WGS) entry which is preliminary data.</text>
</comment>
<dbReference type="Pfam" id="PF23702">
    <property type="entry name" value="ARM_ECM29"/>
    <property type="match status" value="1"/>
</dbReference>
<evidence type="ECO:0000313" key="9">
    <source>
        <dbReference type="EMBL" id="CAH3132819.1"/>
    </source>
</evidence>
<gene>
    <name evidence="9" type="ORF">PMEA_00015224</name>
</gene>
<dbReference type="Proteomes" id="UP001159428">
    <property type="component" value="Unassembled WGS sequence"/>
</dbReference>
<evidence type="ECO:0000313" key="10">
    <source>
        <dbReference type="Proteomes" id="UP001159428"/>
    </source>
</evidence>
<dbReference type="Pfam" id="PF13001">
    <property type="entry name" value="ECM29_N"/>
    <property type="match status" value="1"/>
</dbReference>
<dbReference type="SUPFAM" id="SSF48371">
    <property type="entry name" value="ARM repeat"/>
    <property type="match status" value="3"/>
</dbReference>
<dbReference type="GO" id="GO:0000502">
    <property type="term" value="C:proteasome complex"/>
    <property type="evidence" value="ECO:0007669"/>
    <property type="project" value="UniProtKB-KW"/>
</dbReference>
<keyword evidence="3" id="KW-0677">Repeat</keyword>
<dbReference type="Gene3D" id="1.25.10.10">
    <property type="entry name" value="Leucine-rich Repeat Variant"/>
    <property type="match status" value="4"/>
</dbReference>
<evidence type="ECO:0000259" key="6">
    <source>
        <dbReference type="Pfam" id="PF13001"/>
    </source>
</evidence>
<evidence type="ECO:0000256" key="5">
    <source>
        <dbReference type="SAM" id="MobiDB-lite"/>
    </source>
</evidence>
<protein>
    <recommendedName>
        <fullName evidence="11">Proteasome-associated protein ECM29 homolog</fullName>
    </recommendedName>
</protein>
<keyword evidence="10" id="KW-1185">Reference proteome</keyword>
<evidence type="ECO:0000256" key="4">
    <source>
        <dbReference type="ARBA" id="ARBA00022942"/>
    </source>
</evidence>
<dbReference type="Pfam" id="PF23731">
    <property type="entry name" value="ARM_ECM29_C"/>
    <property type="match status" value="1"/>
</dbReference>
<evidence type="ECO:0000256" key="3">
    <source>
        <dbReference type="ARBA" id="ARBA00022737"/>
    </source>
</evidence>
<dbReference type="PANTHER" id="PTHR23346:SF19">
    <property type="entry name" value="PROTEASOME ADAPTER AND SCAFFOLD PROTEIN ECM29"/>
    <property type="match status" value="1"/>
</dbReference>
<feature type="domain" description="ECM29 ARM-like repeats" evidence="7">
    <location>
        <begin position="627"/>
        <end position="829"/>
    </location>
</feature>
<evidence type="ECO:0000256" key="1">
    <source>
        <dbReference type="ARBA" id="ARBA00004496"/>
    </source>
</evidence>
<dbReference type="GO" id="GO:0036503">
    <property type="term" value="P:ERAD pathway"/>
    <property type="evidence" value="ECO:0007669"/>
    <property type="project" value="TreeGrafter"/>
</dbReference>
<dbReference type="EMBL" id="CALNXJ010000027">
    <property type="protein sequence ID" value="CAH3132819.1"/>
    <property type="molecule type" value="Genomic_DNA"/>
</dbReference>
<name>A0AAU9X167_9CNID</name>
<evidence type="ECO:0000259" key="7">
    <source>
        <dbReference type="Pfam" id="PF23702"/>
    </source>
</evidence>
<dbReference type="GO" id="GO:0005634">
    <property type="term" value="C:nucleus"/>
    <property type="evidence" value="ECO:0007669"/>
    <property type="project" value="TreeGrafter"/>
</dbReference>
<feature type="domain" description="Proteasome adapter and scaffold protein ECM29 HEAT-repeat" evidence="8">
    <location>
        <begin position="1302"/>
        <end position="1463"/>
    </location>
</feature>
<dbReference type="GO" id="GO:0060090">
    <property type="term" value="F:molecular adaptor activity"/>
    <property type="evidence" value="ECO:0007669"/>
    <property type="project" value="InterPro"/>
</dbReference>
<dbReference type="InterPro" id="IPR055444">
    <property type="entry name" value="ARM_ECM29"/>
</dbReference>